<sequence>MKAKSWNETSL</sequence>
<protein>
    <submittedName>
        <fullName evidence="1">Uncharacterized protein</fullName>
    </submittedName>
</protein>
<evidence type="ECO:0000313" key="1">
    <source>
        <dbReference type="EMBL" id="JAH67739.1"/>
    </source>
</evidence>
<dbReference type="EMBL" id="GBXM01040838">
    <property type="protein sequence ID" value="JAH67739.1"/>
    <property type="molecule type" value="Transcribed_RNA"/>
</dbReference>
<organism evidence="1">
    <name type="scientific">Anguilla anguilla</name>
    <name type="common">European freshwater eel</name>
    <name type="synonym">Muraena anguilla</name>
    <dbReference type="NCBI Taxonomy" id="7936"/>
    <lineage>
        <taxon>Eukaryota</taxon>
        <taxon>Metazoa</taxon>
        <taxon>Chordata</taxon>
        <taxon>Craniata</taxon>
        <taxon>Vertebrata</taxon>
        <taxon>Euteleostomi</taxon>
        <taxon>Actinopterygii</taxon>
        <taxon>Neopterygii</taxon>
        <taxon>Teleostei</taxon>
        <taxon>Anguilliformes</taxon>
        <taxon>Anguillidae</taxon>
        <taxon>Anguilla</taxon>
    </lineage>
</organism>
<reference evidence="1" key="1">
    <citation type="submission" date="2014-11" db="EMBL/GenBank/DDBJ databases">
        <authorList>
            <person name="Amaro Gonzalez C."/>
        </authorList>
    </citation>
    <scope>NUCLEOTIDE SEQUENCE</scope>
</reference>
<accession>A0A0E9UPH2</accession>
<name>A0A0E9UPH2_ANGAN</name>
<proteinExistence type="predicted"/>
<reference evidence="1" key="2">
    <citation type="journal article" date="2015" name="Fish Shellfish Immunol.">
        <title>Early steps in the European eel (Anguilla anguilla)-Vibrio vulnificus interaction in the gills: Role of the RtxA13 toxin.</title>
        <authorList>
            <person name="Callol A."/>
            <person name="Pajuelo D."/>
            <person name="Ebbesson L."/>
            <person name="Teles M."/>
            <person name="MacKenzie S."/>
            <person name="Amaro C."/>
        </authorList>
    </citation>
    <scope>NUCLEOTIDE SEQUENCE</scope>
</reference>